<accession>A0ABV9T6F1</accession>
<dbReference type="PROSITE" id="PS51257">
    <property type="entry name" value="PROKAR_LIPOPROTEIN"/>
    <property type="match status" value="1"/>
</dbReference>
<dbReference type="Proteomes" id="UP001595818">
    <property type="component" value="Unassembled WGS sequence"/>
</dbReference>
<evidence type="ECO:0000313" key="2">
    <source>
        <dbReference type="Proteomes" id="UP001595818"/>
    </source>
</evidence>
<dbReference type="EMBL" id="JBHSJJ010000017">
    <property type="protein sequence ID" value="MFC4874320.1"/>
    <property type="molecule type" value="Genomic_DNA"/>
</dbReference>
<sequence length="152" mass="17476">MKTNSFLLIVIMVLFIMACGDEEESACTPIDVPIEADWARETDCLNETLGPLLEESDHLRITSPEEMEAFHYCLENFPSIDFETDFLIVGDVETNNDHVIESQRLINTCEDEYILGIELRVTDFPTIARTYLFFIVPIDLVDEEMAIEIEYV</sequence>
<gene>
    <name evidence="1" type="ORF">ACFPFU_21635</name>
</gene>
<reference evidence="2" key="1">
    <citation type="journal article" date="2019" name="Int. J. Syst. Evol. Microbiol.">
        <title>The Global Catalogue of Microorganisms (GCM) 10K type strain sequencing project: providing services to taxonomists for standard genome sequencing and annotation.</title>
        <authorList>
            <consortium name="The Broad Institute Genomics Platform"/>
            <consortium name="The Broad Institute Genome Sequencing Center for Infectious Disease"/>
            <person name="Wu L."/>
            <person name="Ma J."/>
        </authorList>
    </citation>
    <scope>NUCLEOTIDE SEQUENCE [LARGE SCALE GENOMIC DNA]</scope>
    <source>
        <strain evidence="2">CGMCC 4.7466</strain>
    </source>
</reference>
<protein>
    <recommendedName>
        <fullName evidence="3">Protease complex subunit PrcB family protein</fullName>
    </recommendedName>
</protein>
<organism evidence="1 2">
    <name type="scientific">Negadavirga shengliensis</name>
    <dbReference type="NCBI Taxonomy" id="1389218"/>
    <lineage>
        <taxon>Bacteria</taxon>
        <taxon>Pseudomonadati</taxon>
        <taxon>Bacteroidota</taxon>
        <taxon>Cytophagia</taxon>
        <taxon>Cytophagales</taxon>
        <taxon>Cyclobacteriaceae</taxon>
        <taxon>Negadavirga</taxon>
    </lineage>
</organism>
<evidence type="ECO:0008006" key="3">
    <source>
        <dbReference type="Google" id="ProtNLM"/>
    </source>
</evidence>
<dbReference type="RefSeq" id="WP_377068050.1">
    <property type="nucleotide sequence ID" value="NZ_JBHSJJ010000017.1"/>
</dbReference>
<comment type="caution">
    <text evidence="1">The sequence shown here is derived from an EMBL/GenBank/DDBJ whole genome shotgun (WGS) entry which is preliminary data.</text>
</comment>
<proteinExistence type="predicted"/>
<evidence type="ECO:0000313" key="1">
    <source>
        <dbReference type="EMBL" id="MFC4874320.1"/>
    </source>
</evidence>
<name>A0ABV9T6F1_9BACT</name>
<keyword evidence="2" id="KW-1185">Reference proteome</keyword>